<dbReference type="WBParaSite" id="maker-unitig_29958-snap-gene-0.2-mRNA-1">
    <property type="protein sequence ID" value="maker-unitig_29958-snap-gene-0.2-mRNA-1"/>
    <property type="gene ID" value="maker-unitig_29958-snap-gene-0.2"/>
</dbReference>
<dbReference type="SUPFAM" id="SSF50978">
    <property type="entry name" value="WD40 repeat-like"/>
    <property type="match status" value="1"/>
</dbReference>
<dbReference type="Gene3D" id="2.130.10.10">
    <property type="entry name" value="YVTN repeat-like/Quinoprotein amine dehydrogenase"/>
    <property type="match status" value="1"/>
</dbReference>
<evidence type="ECO:0000313" key="3">
    <source>
        <dbReference type="WBParaSite" id="maker-unitig_29958-snap-gene-0.2-mRNA-1"/>
    </source>
</evidence>
<feature type="region of interest" description="Disordered" evidence="1">
    <location>
        <begin position="219"/>
        <end position="243"/>
    </location>
</feature>
<name>A0A1I8FD44_9PLAT</name>
<dbReference type="InterPro" id="IPR036322">
    <property type="entry name" value="WD40_repeat_dom_sf"/>
</dbReference>
<evidence type="ECO:0000256" key="1">
    <source>
        <dbReference type="SAM" id="MobiDB-lite"/>
    </source>
</evidence>
<dbReference type="Proteomes" id="UP000095280">
    <property type="component" value="Unplaced"/>
</dbReference>
<protein>
    <submittedName>
        <fullName evidence="3">WD_REPEATS_REGION domain-containing protein</fullName>
    </submittedName>
</protein>
<sequence length="320" mass="34012">EMSKKHLEDALQAGHRISAGQPHHQPRGPVRLRLGRPSPAPQRTKACSPSATSTATVGWCAGTGSEGIRCLAADFAAGGEAAVLAEAVTVKQNQPFGGWRWPACAGRGNHLSAVDTSDEHLATVGSDCSVRVYDLRTTASPSGSTAATGISNRPIVPKSHATRAVRRQVQRRRPSADLWLGRLRQVWDLGLRLASGDHVRRLSGPHICCPDGLDVKGDRVLTPTTSTAPGSPPNPTVASGRRSSAAALTVWPAAVTTSETSPEPLARLELDSAVYSMAAAEDGRLAVGCRQREAAAGETAVMRRDQQMKFVFNRHMLEFN</sequence>
<proteinExistence type="predicted"/>
<organism evidence="2 3">
    <name type="scientific">Macrostomum lignano</name>
    <dbReference type="NCBI Taxonomy" id="282301"/>
    <lineage>
        <taxon>Eukaryota</taxon>
        <taxon>Metazoa</taxon>
        <taxon>Spiralia</taxon>
        <taxon>Lophotrochozoa</taxon>
        <taxon>Platyhelminthes</taxon>
        <taxon>Rhabditophora</taxon>
        <taxon>Macrostomorpha</taxon>
        <taxon>Macrostomida</taxon>
        <taxon>Macrostomidae</taxon>
        <taxon>Macrostomum</taxon>
    </lineage>
</organism>
<dbReference type="AlphaFoldDB" id="A0A1I8FD44"/>
<dbReference type="InterPro" id="IPR015943">
    <property type="entry name" value="WD40/YVTN_repeat-like_dom_sf"/>
</dbReference>
<accession>A0A1I8FD44</accession>
<evidence type="ECO:0000313" key="2">
    <source>
        <dbReference type="Proteomes" id="UP000095280"/>
    </source>
</evidence>
<reference evidence="3" key="1">
    <citation type="submission" date="2016-11" db="UniProtKB">
        <authorList>
            <consortium name="WormBaseParasite"/>
        </authorList>
    </citation>
    <scope>IDENTIFICATION</scope>
</reference>
<feature type="region of interest" description="Disordered" evidence="1">
    <location>
        <begin position="14"/>
        <end position="49"/>
    </location>
</feature>
<feature type="compositionally biased region" description="Low complexity" evidence="1">
    <location>
        <begin position="27"/>
        <end position="37"/>
    </location>
</feature>
<keyword evidence="2" id="KW-1185">Reference proteome</keyword>